<dbReference type="EMBL" id="CP024047">
    <property type="protein sequence ID" value="AXR77967.1"/>
    <property type="molecule type" value="Genomic_DNA"/>
</dbReference>
<dbReference type="KEGG" id="nan:AArc1_1636"/>
<proteinExistence type="predicted"/>
<organism evidence="2 3">
    <name type="scientific">Natrarchaeobaculum sulfurireducens</name>
    <dbReference type="NCBI Taxonomy" id="2044521"/>
    <lineage>
        <taxon>Archaea</taxon>
        <taxon>Methanobacteriati</taxon>
        <taxon>Methanobacteriota</taxon>
        <taxon>Stenosarchaea group</taxon>
        <taxon>Halobacteria</taxon>
        <taxon>Halobacteriales</taxon>
        <taxon>Natrialbaceae</taxon>
        <taxon>Natrarchaeobaculum</taxon>
    </lineage>
</organism>
<evidence type="ECO:0000256" key="1">
    <source>
        <dbReference type="SAM" id="MobiDB-lite"/>
    </source>
</evidence>
<accession>A0A346PEM2</accession>
<feature type="region of interest" description="Disordered" evidence="1">
    <location>
        <begin position="1"/>
        <end position="26"/>
    </location>
</feature>
<evidence type="ECO:0000313" key="2">
    <source>
        <dbReference type="EMBL" id="AXR77967.1"/>
    </source>
</evidence>
<reference evidence="3" key="1">
    <citation type="submission" date="2017-10" db="EMBL/GenBank/DDBJ databases">
        <title>Phenotypic and genomic properties of facultatively anaerobic sulfur-reducing natronoarchaea from hypersaline soda lakes.</title>
        <authorList>
            <person name="Sorokin D.Y."/>
            <person name="Kublanov I.V."/>
            <person name="Roman P."/>
            <person name="Sinninghe Damste J.S."/>
            <person name="Golyshin P.N."/>
            <person name="Rojo D."/>
            <person name="Ciordia S."/>
            <person name="Mena Md.C."/>
            <person name="Ferrer M."/>
            <person name="Messina E."/>
            <person name="Smedile F."/>
            <person name="La Spada G."/>
            <person name="La Cono V."/>
            <person name="Yakimov M.M."/>
        </authorList>
    </citation>
    <scope>NUCLEOTIDE SEQUENCE [LARGE SCALE GENOMIC DNA]</scope>
    <source>
        <strain evidence="3">AArc1</strain>
    </source>
</reference>
<gene>
    <name evidence="2" type="ORF">AArc1_1636</name>
</gene>
<feature type="compositionally biased region" description="Gly residues" evidence="1">
    <location>
        <begin position="1"/>
        <end position="10"/>
    </location>
</feature>
<name>A0A346PEM2_9EURY</name>
<dbReference type="AlphaFoldDB" id="A0A346PEM2"/>
<dbReference type="Proteomes" id="UP000258707">
    <property type="component" value="Chromosome"/>
</dbReference>
<protein>
    <submittedName>
        <fullName evidence="2">Uncharacterized protein</fullName>
    </submittedName>
</protein>
<sequence>MTHGSSSGGGDRSRIERRSNRPETDEPRWRYELKYELDHGLVDHRPEHEAWLFEWALEFHDVGGISELCISRREDERSTTTTITIERSSSDALLETDGVAELFERLLRWVGDVDLRSEPAANAGHTPIDS</sequence>
<dbReference type="RefSeq" id="WP_117364088.1">
    <property type="nucleotide sequence ID" value="NZ_CP024047.1"/>
</dbReference>
<dbReference type="GeneID" id="37638433"/>
<evidence type="ECO:0000313" key="3">
    <source>
        <dbReference type="Proteomes" id="UP000258707"/>
    </source>
</evidence>
<feature type="compositionally biased region" description="Basic and acidic residues" evidence="1">
    <location>
        <begin position="11"/>
        <end position="26"/>
    </location>
</feature>